<dbReference type="InterPro" id="IPR027417">
    <property type="entry name" value="P-loop_NTPase"/>
</dbReference>
<dbReference type="InterPro" id="IPR050388">
    <property type="entry name" value="ABC_Ni/Peptide_Import"/>
</dbReference>
<keyword evidence="3" id="KW-0813">Transport</keyword>
<dbReference type="eggNOG" id="COG0444">
    <property type="taxonomic scope" value="Bacteria"/>
</dbReference>
<keyword evidence="5" id="KW-0547">Nucleotide-binding</keyword>
<feature type="domain" description="ABC transporter" evidence="8">
    <location>
        <begin position="8"/>
        <end position="256"/>
    </location>
</feature>
<dbReference type="Pfam" id="PF08352">
    <property type="entry name" value="oligo_HPY"/>
    <property type="match status" value="1"/>
</dbReference>
<dbReference type="Gene3D" id="3.40.50.300">
    <property type="entry name" value="P-loop containing nucleotide triphosphate hydrolases"/>
    <property type="match status" value="1"/>
</dbReference>
<dbReference type="PANTHER" id="PTHR43297">
    <property type="entry name" value="OLIGOPEPTIDE TRANSPORT ATP-BINDING PROTEIN APPD"/>
    <property type="match status" value="1"/>
</dbReference>
<evidence type="ECO:0000256" key="5">
    <source>
        <dbReference type="ARBA" id="ARBA00022741"/>
    </source>
</evidence>
<protein>
    <submittedName>
        <fullName evidence="9">Oligopeptide/dipeptide ABC transporter, ATP-binding protein</fullName>
    </submittedName>
</protein>
<dbReference type="CDD" id="cd03257">
    <property type="entry name" value="ABC_NikE_OppD_transporters"/>
    <property type="match status" value="1"/>
</dbReference>
<keyword evidence="7" id="KW-0472">Membrane</keyword>
<evidence type="ECO:0000256" key="2">
    <source>
        <dbReference type="ARBA" id="ARBA00005417"/>
    </source>
</evidence>
<dbReference type="RefSeq" id="WP_004626832.1">
    <property type="nucleotide sequence ID" value="NZ_AORV01000040.1"/>
</dbReference>
<dbReference type="Proteomes" id="UP000014155">
    <property type="component" value="Unassembled WGS sequence"/>
</dbReference>
<dbReference type="AlphaFoldDB" id="S0FS33"/>
<dbReference type="PANTHER" id="PTHR43297:SF2">
    <property type="entry name" value="DIPEPTIDE TRANSPORT ATP-BINDING PROTEIN DPPD"/>
    <property type="match status" value="1"/>
</dbReference>
<evidence type="ECO:0000259" key="8">
    <source>
        <dbReference type="PROSITE" id="PS50893"/>
    </source>
</evidence>
<evidence type="ECO:0000313" key="9">
    <source>
        <dbReference type="EMBL" id="EMS71288.1"/>
    </source>
</evidence>
<dbReference type="EMBL" id="AORV01000040">
    <property type="protein sequence ID" value="EMS71288.1"/>
    <property type="molecule type" value="Genomic_DNA"/>
</dbReference>
<dbReference type="PATRIC" id="fig|1195236.3.peg.3210"/>
<sequence>MEEPIITVRNLQTFFHLEGRVSKAVDNVSFSVPKGKVICIVGESGCGKSVTALSLLRLVDFPGRIAGGEILFHNRDILKMNTKEIHNLRGDKISMIFQEPMTSLNPVFTIGRQISETLLEHTLCDRKEAWEKGVELIKKVGLPRAEKIMDSYPHELSGGMLQRVMIAIALSCQPELLIADEPTTALDVTIQAQVLDLLRQLRDQSDMSILFITHDLGVVAEIADYVIVMYAGRIIEEAPVTELFRHPRHPYTRGLLKSRPVIGQRRDRLYSIKGQVPDLSELPQGCYFADRCESCMEACRKEYPESVSDAGGHKTACLLYKEGVANGSTTAEDY</sequence>
<evidence type="ECO:0000256" key="6">
    <source>
        <dbReference type="ARBA" id="ARBA00022840"/>
    </source>
</evidence>
<dbReference type="InterPro" id="IPR017871">
    <property type="entry name" value="ABC_transporter-like_CS"/>
</dbReference>
<dbReference type="InterPro" id="IPR013563">
    <property type="entry name" value="Oligopep_ABC_C"/>
</dbReference>
<dbReference type="Pfam" id="PF00005">
    <property type="entry name" value="ABC_tran"/>
    <property type="match status" value="1"/>
</dbReference>
<keyword evidence="6 9" id="KW-0067">ATP-binding</keyword>
<accession>S0FS33</accession>
<dbReference type="STRING" id="1195236.CTER_2892"/>
<reference evidence="9 10" key="1">
    <citation type="journal article" date="2013" name="Genome Announc.">
        <title>Draft Genome Sequence of the Cellulolytic, Mesophilic, Anaerobic Bacterium Clostridium termitidis Strain CT1112 (DSM 5398).</title>
        <authorList>
            <person name="Lal S."/>
            <person name="Ramachandran U."/>
            <person name="Zhang X."/>
            <person name="Munir R."/>
            <person name="Sparling R."/>
            <person name="Levin D.B."/>
        </authorList>
    </citation>
    <scope>NUCLEOTIDE SEQUENCE [LARGE SCALE GENOMIC DNA]</scope>
    <source>
        <strain evidence="9 10">CT1112</strain>
    </source>
</reference>
<evidence type="ECO:0000256" key="1">
    <source>
        <dbReference type="ARBA" id="ARBA00004202"/>
    </source>
</evidence>
<dbReference type="InterPro" id="IPR003593">
    <property type="entry name" value="AAA+_ATPase"/>
</dbReference>
<comment type="caution">
    <text evidence="9">The sequence shown here is derived from an EMBL/GenBank/DDBJ whole genome shotgun (WGS) entry which is preliminary data.</text>
</comment>
<dbReference type="FunFam" id="3.40.50.300:FF:000016">
    <property type="entry name" value="Oligopeptide ABC transporter ATP-binding component"/>
    <property type="match status" value="1"/>
</dbReference>
<dbReference type="PROSITE" id="PS00211">
    <property type="entry name" value="ABC_TRANSPORTER_1"/>
    <property type="match status" value="1"/>
</dbReference>
<dbReference type="GO" id="GO:0005886">
    <property type="term" value="C:plasma membrane"/>
    <property type="evidence" value="ECO:0007669"/>
    <property type="project" value="UniProtKB-SubCell"/>
</dbReference>
<dbReference type="PROSITE" id="PS50893">
    <property type="entry name" value="ABC_TRANSPORTER_2"/>
    <property type="match status" value="1"/>
</dbReference>
<evidence type="ECO:0000256" key="3">
    <source>
        <dbReference type="ARBA" id="ARBA00022448"/>
    </source>
</evidence>
<keyword evidence="10" id="KW-1185">Reference proteome</keyword>
<dbReference type="SUPFAM" id="SSF52540">
    <property type="entry name" value="P-loop containing nucleoside triphosphate hydrolases"/>
    <property type="match status" value="1"/>
</dbReference>
<gene>
    <name evidence="9" type="ORF">CTER_2892</name>
</gene>
<comment type="similarity">
    <text evidence="2">Belongs to the ABC transporter superfamily.</text>
</comment>
<dbReference type="SMART" id="SM00382">
    <property type="entry name" value="AAA"/>
    <property type="match status" value="1"/>
</dbReference>
<dbReference type="GO" id="GO:0005524">
    <property type="term" value="F:ATP binding"/>
    <property type="evidence" value="ECO:0007669"/>
    <property type="project" value="UniProtKB-KW"/>
</dbReference>
<dbReference type="GO" id="GO:0016887">
    <property type="term" value="F:ATP hydrolysis activity"/>
    <property type="evidence" value="ECO:0007669"/>
    <property type="project" value="InterPro"/>
</dbReference>
<organism evidence="9 10">
    <name type="scientific">Ruminiclostridium cellobioparum subsp. termitidis CT1112</name>
    <dbReference type="NCBI Taxonomy" id="1195236"/>
    <lineage>
        <taxon>Bacteria</taxon>
        <taxon>Bacillati</taxon>
        <taxon>Bacillota</taxon>
        <taxon>Clostridia</taxon>
        <taxon>Eubacteriales</taxon>
        <taxon>Oscillospiraceae</taxon>
        <taxon>Ruminiclostridium</taxon>
    </lineage>
</organism>
<proteinExistence type="inferred from homology"/>
<keyword evidence="4" id="KW-1003">Cell membrane</keyword>
<evidence type="ECO:0000313" key="10">
    <source>
        <dbReference type="Proteomes" id="UP000014155"/>
    </source>
</evidence>
<comment type="subcellular location">
    <subcellularLocation>
        <location evidence="1">Cell membrane</location>
        <topology evidence="1">Peripheral membrane protein</topology>
    </subcellularLocation>
</comment>
<dbReference type="GO" id="GO:0015833">
    <property type="term" value="P:peptide transport"/>
    <property type="evidence" value="ECO:0007669"/>
    <property type="project" value="InterPro"/>
</dbReference>
<dbReference type="NCBIfam" id="TIGR01727">
    <property type="entry name" value="oligo_HPY"/>
    <property type="match status" value="1"/>
</dbReference>
<dbReference type="InterPro" id="IPR003439">
    <property type="entry name" value="ABC_transporter-like_ATP-bd"/>
</dbReference>
<evidence type="ECO:0000256" key="7">
    <source>
        <dbReference type="ARBA" id="ARBA00023136"/>
    </source>
</evidence>
<name>S0FS33_RUMCE</name>
<evidence type="ECO:0000256" key="4">
    <source>
        <dbReference type="ARBA" id="ARBA00022475"/>
    </source>
</evidence>